<evidence type="ECO:0000256" key="8">
    <source>
        <dbReference type="ARBA" id="ARBA00060767"/>
    </source>
</evidence>
<feature type="binding site" evidence="9">
    <location>
        <position position="100"/>
    </location>
    <ligand>
        <name>S-adenosyl-L-methionine</name>
        <dbReference type="ChEBI" id="CHEBI:59789"/>
    </ligand>
</feature>
<feature type="binding site" evidence="9">
    <location>
        <position position="126"/>
    </location>
    <ligand>
        <name>substrate</name>
    </ligand>
</feature>
<dbReference type="RefSeq" id="WP_133362643.1">
    <property type="nucleotide sequence ID" value="NZ_CP037940.1"/>
</dbReference>
<feature type="binding site" evidence="9">
    <location>
        <begin position="203"/>
        <end position="206"/>
    </location>
    <ligand>
        <name>substrate</name>
    </ligand>
</feature>
<keyword evidence="4 9" id="KW-0808">Transferase</keyword>
<comment type="catalytic activity">
    <reaction evidence="1 9">
        <text>guanosine(46) in tRNA + S-adenosyl-L-methionine = N(7)-methylguanosine(46) in tRNA + S-adenosyl-L-homocysteine</text>
        <dbReference type="Rhea" id="RHEA:42708"/>
        <dbReference type="Rhea" id="RHEA-COMP:10188"/>
        <dbReference type="Rhea" id="RHEA-COMP:10189"/>
        <dbReference type="ChEBI" id="CHEBI:57856"/>
        <dbReference type="ChEBI" id="CHEBI:59789"/>
        <dbReference type="ChEBI" id="CHEBI:74269"/>
        <dbReference type="ChEBI" id="CHEBI:74480"/>
        <dbReference type="EC" id="2.1.1.33"/>
    </reaction>
</comment>
<accession>A0A4P6YS95</accession>
<evidence type="ECO:0000256" key="6">
    <source>
        <dbReference type="ARBA" id="ARBA00022694"/>
    </source>
</evidence>
<feature type="binding site" evidence="9">
    <location>
        <position position="158"/>
    </location>
    <ligand>
        <name>substrate</name>
    </ligand>
</feature>
<comment type="function">
    <text evidence="2 9">Catalyzes the formation of N(7)-methylguanine at position 46 (m7G46) in tRNA.</text>
</comment>
<feature type="binding site" evidence="9">
    <location>
        <position position="46"/>
    </location>
    <ligand>
        <name>S-adenosyl-L-methionine</name>
        <dbReference type="ChEBI" id="CHEBI:59789"/>
    </ligand>
</feature>
<dbReference type="CDD" id="cd02440">
    <property type="entry name" value="AdoMet_MTases"/>
    <property type="match status" value="1"/>
</dbReference>
<evidence type="ECO:0000313" key="10">
    <source>
        <dbReference type="EMBL" id="QBO35564.1"/>
    </source>
</evidence>
<evidence type="ECO:0000256" key="7">
    <source>
        <dbReference type="ARBA" id="ARBA00060552"/>
    </source>
</evidence>
<dbReference type="Gene3D" id="3.40.50.150">
    <property type="entry name" value="Vaccinia Virus protein VP39"/>
    <property type="match status" value="1"/>
</dbReference>
<dbReference type="PANTHER" id="PTHR23417">
    <property type="entry name" value="3-DEOXY-D-MANNO-OCTULOSONIC-ACID TRANSFERASE/TRNA GUANINE-N 7 - -METHYLTRANSFERASE"/>
    <property type="match status" value="1"/>
</dbReference>
<feature type="binding site" evidence="9">
    <location>
        <position position="122"/>
    </location>
    <ligand>
        <name>S-adenosyl-L-methionine</name>
        <dbReference type="ChEBI" id="CHEBI:59789"/>
    </ligand>
</feature>
<evidence type="ECO:0000256" key="1">
    <source>
        <dbReference type="ARBA" id="ARBA00000142"/>
    </source>
</evidence>
<dbReference type="UniPathway" id="UPA00989"/>
<evidence type="ECO:0000256" key="4">
    <source>
        <dbReference type="ARBA" id="ARBA00022679"/>
    </source>
</evidence>
<evidence type="ECO:0000313" key="11">
    <source>
        <dbReference type="Proteomes" id="UP000292886"/>
    </source>
</evidence>
<dbReference type="HAMAP" id="MF_01057">
    <property type="entry name" value="tRNA_methyltr_TrmB"/>
    <property type="match status" value="1"/>
</dbReference>
<dbReference type="NCBIfam" id="NF001080">
    <property type="entry name" value="PRK00121.2-2"/>
    <property type="match status" value="1"/>
</dbReference>
<dbReference type="PANTHER" id="PTHR23417:SF14">
    <property type="entry name" value="PENTACOTRIPEPTIDE-REPEAT REGION OF PRORP DOMAIN-CONTAINING PROTEIN"/>
    <property type="match status" value="1"/>
</dbReference>
<dbReference type="FunFam" id="3.40.50.150:FF:000035">
    <property type="entry name" value="tRNA (guanine-N(7)-)-methyltransferase"/>
    <property type="match status" value="1"/>
</dbReference>
<comment type="similarity">
    <text evidence="8 9">Belongs to the class I-like SAM-binding methyltransferase superfamily. TrmB family.</text>
</comment>
<dbReference type="GO" id="GO:0008176">
    <property type="term" value="F:tRNA (guanine(46)-N7)-methyltransferase activity"/>
    <property type="evidence" value="ECO:0007669"/>
    <property type="project" value="UniProtKB-UniRule"/>
</dbReference>
<reference evidence="11" key="1">
    <citation type="submission" date="2019-03" db="EMBL/GenBank/DDBJ databases">
        <title>Weissella sp. 26KH-42 Genome sequencing.</title>
        <authorList>
            <person name="Heo J."/>
            <person name="Kim S.-J."/>
            <person name="Kim J.-S."/>
            <person name="Hong S.-B."/>
            <person name="Kwon S.-W."/>
        </authorList>
    </citation>
    <scope>NUCLEOTIDE SEQUENCE [LARGE SCALE GENOMIC DNA]</scope>
    <source>
        <strain evidence="11">26KH-42</strain>
    </source>
</reference>
<organism evidence="10 11">
    <name type="scientific">Periweissella cryptocerci</name>
    <dbReference type="NCBI Taxonomy" id="2506420"/>
    <lineage>
        <taxon>Bacteria</taxon>
        <taxon>Bacillati</taxon>
        <taxon>Bacillota</taxon>
        <taxon>Bacilli</taxon>
        <taxon>Lactobacillales</taxon>
        <taxon>Lactobacillaceae</taxon>
        <taxon>Periweissella</taxon>
    </lineage>
</organism>
<dbReference type="GO" id="GO:0043527">
    <property type="term" value="C:tRNA methyltransferase complex"/>
    <property type="evidence" value="ECO:0007669"/>
    <property type="project" value="TreeGrafter"/>
</dbReference>
<feature type="binding site" evidence="9">
    <location>
        <position position="71"/>
    </location>
    <ligand>
        <name>S-adenosyl-L-methionine</name>
        <dbReference type="ChEBI" id="CHEBI:59789"/>
    </ligand>
</feature>
<proteinExistence type="inferred from homology"/>
<dbReference type="InterPro" id="IPR003358">
    <property type="entry name" value="tRNA_(Gua-N-7)_MeTrfase_Trmb"/>
</dbReference>
<keyword evidence="11" id="KW-1185">Reference proteome</keyword>
<dbReference type="Proteomes" id="UP000292886">
    <property type="component" value="Chromosome"/>
</dbReference>
<comment type="caution">
    <text evidence="9">Lacks conserved residue(s) required for the propagation of feature annotation.</text>
</comment>
<protein>
    <recommendedName>
        <fullName evidence="9">tRNA (guanine-N(7)-)-methyltransferase</fullName>
        <ecNumber evidence="9">2.1.1.33</ecNumber>
    </recommendedName>
    <alternativeName>
        <fullName evidence="9">tRNA (guanine(46)-N(7))-methyltransferase</fullName>
    </alternativeName>
    <alternativeName>
        <fullName evidence="9">tRNA(m7G46)-methyltransferase</fullName>
    </alternativeName>
</protein>
<dbReference type="SUPFAM" id="SSF53335">
    <property type="entry name" value="S-adenosyl-L-methionine-dependent methyltransferases"/>
    <property type="match status" value="1"/>
</dbReference>
<dbReference type="AlphaFoldDB" id="A0A4P6YS95"/>
<dbReference type="InterPro" id="IPR029063">
    <property type="entry name" value="SAM-dependent_MTases_sf"/>
</dbReference>
<evidence type="ECO:0000256" key="2">
    <source>
        <dbReference type="ARBA" id="ARBA00003015"/>
    </source>
</evidence>
<comment type="pathway">
    <text evidence="7 9">tRNA modification; N(7)-methylguanine-tRNA biosynthesis.</text>
</comment>
<keyword evidence="5 9" id="KW-0949">S-adenosyl-L-methionine</keyword>
<dbReference type="InterPro" id="IPR055361">
    <property type="entry name" value="tRNA_methyltr_TrmB_bact"/>
</dbReference>
<keyword evidence="6 9" id="KW-0819">tRNA processing</keyword>
<dbReference type="Pfam" id="PF02390">
    <property type="entry name" value="Methyltransf_4"/>
    <property type="match status" value="1"/>
</dbReference>
<evidence type="ECO:0000256" key="5">
    <source>
        <dbReference type="ARBA" id="ARBA00022691"/>
    </source>
</evidence>
<evidence type="ECO:0000256" key="3">
    <source>
        <dbReference type="ARBA" id="ARBA00022603"/>
    </source>
</evidence>
<keyword evidence="3 9" id="KW-0489">Methyltransferase</keyword>
<sequence>MRLRRKPWAVAWLADHADLVITQDKAVSLKGQWQSIFAKEQPIHVEIGTGKGQFIIGMAKQYPETNFIGMEIQEGAVAVAARKADEDEDALPNLKFIYGDGAGVDTYFAAEEISKVFLNFSDPWPKTGHEKRRLTYASFLKSYQAVLPEAGELEFKTDNRGLFEYSLGSFANYGEAGARLKTDKLWLDMHNEDPANLETNVETEYEQKFKVKGPIYKFLGHFENK</sequence>
<dbReference type="PROSITE" id="PS51625">
    <property type="entry name" value="SAM_MT_TRMB"/>
    <property type="match status" value="1"/>
</dbReference>
<dbReference type="EC" id="2.1.1.33" evidence="9"/>
<dbReference type="KEGG" id="wei:EQG49_03370"/>
<dbReference type="EMBL" id="CP037940">
    <property type="protein sequence ID" value="QBO35564.1"/>
    <property type="molecule type" value="Genomic_DNA"/>
</dbReference>
<evidence type="ECO:0000256" key="9">
    <source>
        <dbReference type="HAMAP-Rule" id="MF_01057"/>
    </source>
</evidence>
<gene>
    <name evidence="9 10" type="primary">trmB</name>
    <name evidence="10" type="ORF">EQG49_03370</name>
</gene>
<name>A0A4P6YS95_9LACO</name>
<dbReference type="NCBIfam" id="TIGR00091">
    <property type="entry name" value="tRNA (guanosine(46)-N7)-methyltransferase TrmB"/>
    <property type="match status" value="1"/>
</dbReference>
<dbReference type="OrthoDB" id="9802090at2"/>